<dbReference type="InterPro" id="IPR009057">
    <property type="entry name" value="Homeodomain-like_sf"/>
</dbReference>
<dbReference type="EMBL" id="JAQBIE010000045">
    <property type="protein sequence ID" value="MDB6179603.1"/>
    <property type="molecule type" value="Genomic_DNA"/>
</dbReference>
<dbReference type="InterPro" id="IPR002514">
    <property type="entry name" value="Transposase_8"/>
</dbReference>
<gene>
    <name evidence="1" type="ORF">PAF17_19240</name>
</gene>
<keyword evidence="2" id="KW-1185">Reference proteome</keyword>
<dbReference type="RefSeq" id="WP_271890697.1">
    <property type="nucleotide sequence ID" value="NZ_JAQBIE010000045.1"/>
</dbReference>
<name>A0ABT4ZKS3_9RHOB</name>
<reference evidence="1" key="1">
    <citation type="submission" date="2022-12" db="EMBL/GenBank/DDBJ databases">
        <title>Paracoccus onchidii sp. nov., isolated from a marine invertebrate from the South China Sea.</title>
        <authorList>
            <person name="Xu S."/>
            <person name="Liu Z."/>
            <person name="Xu Y."/>
        </authorList>
    </citation>
    <scope>NUCLEOTIDE SEQUENCE</scope>
    <source>
        <strain evidence="1">Z330</strain>
    </source>
</reference>
<protein>
    <submittedName>
        <fullName evidence="1">Transposase</fullName>
    </submittedName>
</protein>
<proteinExistence type="predicted"/>
<comment type="caution">
    <text evidence="1">The sequence shown here is derived from an EMBL/GenBank/DDBJ whole genome shotgun (WGS) entry which is preliminary data.</text>
</comment>
<dbReference type="Proteomes" id="UP001165641">
    <property type="component" value="Unassembled WGS sequence"/>
</dbReference>
<dbReference type="Pfam" id="PF01527">
    <property type="entry name" value="HTH_Tnp_1"/>
    <property type="match status" value="1"/>
</dbReference>
<accession>A0ABT4ZKS3</accession>
<evidence type="ECO:0000313" key="2">
    <source>
        <dbReference type="Proteomes" id="UP001165641"/>
    </source>
</evidence>
<sequence length="111" mass="12577">MTRRTRRLWTDEEKRSICQQTTAPGASLARVARRYAVNANLIFQWPRDLRYAPEVSSAPVPADDARFLQWRLLKRSLPRPRPSCRAVSTTNCLAAIGCGSARALIPILWRG</sequence>
<organism evidence="1 2">
    <name type="scientific">Paracoccus onchidii</name>
    <dbReference type="NCBI Taxonomy" id="3017813"/>
    <lineage>
        <taxon>Bacteria</taxon>
        <taxon>Pseudomonadati</taxon>
        <taxon>Pseudomonadota</taxon>
        <taxon>Alphaproteobacteria</taxon>
        <taxon>Rhodobacterales</taxon>
        <taxon>Paracoccaceae</taxon>
        <taxon>Paracoccus</taxon>
    </lineage>
</organism>
<evidence type="ECO:0000313" key="1">
    <source>
        <dbReference type="EMBL" id="MDB6179603.1"/>
    </source>
</evidence>
<dbReference type="SUPFAM" id="SSF46689">
    <property type="entry name" value="Homeodomain-like"/>
    <property type="match status" value="1"/>
</dbReference>